<keyword evidence="2" id="KW-1185">Reference proteome</keyword>
<evidence type="ECO:0000313" key="1">
    <source>
        <dbReference type="EMBL" id="PRQ55263.1"/>
    </source>
</evidence>
<dbReference type="Proteomes" id="UP000238479">
    <property type="component" value="Chromosome 1"/>
</dbReference>
<comment type="caution">
    <text evidence="1">The sequence shown here is derived from an EMBL/GenBank/DDBJ whole genome shotgun (WGS) entry which is preliminary data.</text>
</comment>
<accession>A0A2P6S985</accession>
<dbReference type="EMBL" id="PDCK01000039">
    <property type="protein sequence ID" value="PRQ55263.1"/>
    <property type="molecule type" value="Genomic_DNA"/>
</dbReference>
<proteinExistence type="predicted"/>
<reference evidence="1 2" key="1">
    <citation type="journal article" date="2018" name="Nat. Genet.">
        <title>The Rosa genome provides new insights in the design of modern roses.</title>
        <authorList>
            <person name="Bendahmane M."/>
        </authorList>
    </citation>
    <scope>NUCLEOTIDE SEQUENCE [LARGE SCALE GENOMIC DNA]</scope>
    <source>
        <strain evidence="2">cv. Old Blush</strain>
    </source>
</reference>
<organism evidence="1 2">
    <name type="scientific">Rosa chinensis</name>
    <name type="common">China rose</name>
    <dbReference type="NCBI Taxonomy" id="74649"/>
    <lineage>
        <taxon>Eukaryota</taxon>
        <taxon>Viridiplantae</taxon>
        <taxon>Streptophyta</taxon>
        <taxon>Embryophyta</taxon>
        <taxon>Tracheophyta</taxon>
        <taxon>Spermatophyta</taxon>
        <taxon>Magnoliopsida</taxon>
        <taxon>eudicotyledons</taxon>
        <taxon>Gunneridae</taxon>
        <taxon>Pentapetalae</taxon>
        <taxon>rosids</taxon>
        <taxon>fabids</taxon>
        <taxon>Rosales</taxon>
        <taxon>Rosaceae</taxon>
        <taxon>Rosoideae</taxon>
        <taxon>Rosoideae incertae sedis</taxon>
        <taxon>Rosa</taxon>
    </lineage>
</organism>
<gene>
    <name evidence="1" type="ORF">RchiOBHm_Chr1g0322641</name>
</gene>
<protein>
    <submittedName>
        <fullName evidence="1">Uncharacterized protein</fullName>
    </submittedName>
</protein>
<evidence type="ECO:0000313" key="2">
    <source>
        <dbReference type="Proteomes" id="UP000238479"/>
    </source>
</evidence>
<name>A0A2P6S985_ROSCH</name>
<sequence length="88" mass="9818">MVGNELQILNGQCLLFSRLNFYSNYSLELSCLRLLQLATLLARDRSVAGLIFILASDKSCKHVTIDPTSEAETKLMSLVKMGYCLINC</sequence>
<dbReference type="AlphaFoldDB" id="A0A2P6S985"/>
<dbReference type="Gramene" id="PRQ55263">
    <property type="protein sequence ID" value="PRQ55263"/>
    <property type="gene ID" value="RchiOBHm_Chr1g0322641"/>
</dbReference>